<accession>A0ABT6F589</accession>
<organism evidence="3 4">
    <name type="scientific">Paludisphaera mucosa</name>
    <dbReference type="NCBI Taxonomy" id="3030827"/>
    <lineage>
        <taxon>Bacteria</taxon>
        <taxon>Pseudomonadati</taxon>
        <taxon>Planctomycetota</taxon>
        <taxon>Planctomycetia</taxon>
        <taxon>Isosphaerales</taxon>
        <taxon>Isosphaeraceae</taxon>
        <taxon>Paludisphaera</taxon>
    </lineage>
</organism>
<feature type="compositionally biased region" description="Low complexity" evidence="1">
    <location>
        <begin position="373"/>
        <end position="384"/>
    </location>
</feature>
<name>A0ABT6F589_9BACT</name>
<comment type="caution">
    <text evidence="3">The sequence shown here is derived from an EMBL/GenBank/DDBJ whole genome shotgun (WGS) entry which is preliminary data.</text>
</comment>
<dbReference type="PANTHER" id="PTHR48079:SF6">
    <property type="entry name" value="NAD(P)-BINDING DOMAIN-CONTAINING PROTEIN-RELATED"/>
    <property type="match status" value="1"/>
</dbReference>
<dbReference type="RefSeq" id="WP_277859110.1">
    <property type="nucleotide sequence ID" value="NZ_JARRAG010000001.1"/>
</dbReference>
<keyword evidence="4" id="KW-1185">Reference proteome</keyword>
<dbReference type="PANTHER" id="PTHR48079">
    <property type="entry name" value="PROTEIN YEEZ"/>
    <property type="match status" value="1"/>
</dbReference>
<proteinExistence type="predicted"/>
<dbReference type="SUPFAM" id="SSF51735">
    <property type="entry name" value="NAD(P)-binding Rossmann-fold domains"/>
    <property type="match status" value="1"/>
</dbReference>
<dbReference type="Gene3D" id="3.40.50.720">
    <property type="entry name" value="NAD(P)-binding Rossmann-like Domain"/>
    <property type="match status" value="1"/>
</dbReference>
<evidence type="ECO:0000313" key="4">
    <source>
        <dbReference type="Proteomes" id="UP001216907"/>
    </source>
</evidence>
<dbReference type="Pfam" id="PF01370">
    <property type="entry name" value="Epimerase"/>
    <property type="match status" value="1"/>
</dbReference>
<evidence type="ECO:0000256" key="1">
    <source>
        <dbReference type="SAM" id="MobiDB-lite"/>
    </source>
</evidence>
<evidence type="ECO:0000313" key="3">
    <source>
        <dbReference type="EMBL" id="MDG3002746.1"/>
    </source>
</evidence>
<dbReference type="InterPro" id="IPR051783">
    <property type="entry name" value="NAD(P)-dependent_oxidoreduct"/>
</dbReference>
<dbReference type="EMBL" id="JARRAG010000001">
    <property type="protein sequence ID" value="MDG3002746.1"/>
    <property type="molecule type" value="Genomic_DNA"/>
</dbReference>
<dbReference type="Proteomes" id="UP001216907">
    <property type="component" value="Unassembled WGS sequence"/>
</dbReference>
<evidence type="ECO:0000259" key="2">
    <source>
        <dbReference type="Pfam" id="PF01370"/>
    </source>
</evidence>
<protein>
    <submittedName>
        <fullName evidence="3">NAD-dependent epimerase/dehydratase family protein</fullName>
    </submittedName>
</protein>
<sequence>MSQSNAPRRALVTGATGLLGSHLVERLRARGDGVRALVRASSDTTFLDELGVESSPGDLLDVASVERALDGVDVVYHCAAKVGDWGPWREFQVGGIDATRNLAEASARAGVARFVHVSSTSAYGHPRDREEPIVESHPLGENIWVLDYYTRSKVECERILWRMAEEGRLPLTVIRPSWIFGERDRTTIPRLIREFRWGRVSIVGKGDNPLSAVYAGVVADAAILAADDPGSKGEAYNITSHSPITQREFLDMLADAIGVPRVTWRYPSWYAFYGGFALELRERLLRNPKPPRVTRYGAWLLGRRLSYSTEKARRKLGWTPALTYRESLDRTVRWFLEDEAARVPHRRTPAMVAVRRALGGFRTARPAGPPSSPDSTPAASEREP</sequence>
<feature type="domain" description="NAD-dependent epimerase/dehydratase" evidence="2">
    <location>
        <begin position="10"/>
        <end position="238"/>
    </location>
</feature>
<gene>
    <name evidence="3" type="ORF">PZE19_03005</name>
</gene>
<dbReference type="InterPro" id="IPR001509">
    <property type="entry name" value="Epimerase_deHydtase"/>
</dbReference>
<dbReference type="InterPro" id="IPR036291">
    <property type="entry name" value="NAD(P)-bd_dom_sf"/>
</dbReference>
<feature type="region of interest" description="Disordered" evidence="1">
    <location>
        <begin position="361"/>
        <end position="384"/>
    </location>
</feature>
<reference evidence="3 4" key="1">
    <citation type="submission" date="2023-03" db="EMBL/GenBank/DDBJ databases">
        <title>Paludisphaera mucosa sp. nov. a novel planctomycete from northern fen.</title>
        <authorList>
            <person name="Ivanova A."/>
        </authorList>
    </citation>
    <scope>NUCLEOTIDE SEQUENCE [LARGE SCALE GENOMIC DNA]</scope>
    <source>
        <strain evidence="3 4">Pla2</strain>
    </source>
</reference>